<keyword evidence="1 2" id="KW-0597">Phosphoprotein</keyword>
<accession>A0ABU0YKV4</accession>
<reference evidence="5" key="1">
    <citation type="submission" date="2023-08" db="EMBL/GenBank/DDBJ databases">
        <title>Rhodospirillaceae gen. nov., a novel taxon isolated from the Yangtze River Yuezi River estuary sludge.</title>
        <authorList>
            <person name="Ruan L."/>
        </authorList>
    </citation>
    <scope>NUCLEOTIDE SEQUENCE [LARGE SCALE GENOMIC DNA]</scope>
    <source>
        <strain evidence="5">R-7</strain>
    </source>
</reference>
<proteinExistence type="predicted"/>
<dbReference type="Pfam" id="PF00072">
    <property type="entry name" value="Response_reg"/>
    <property type="match status" value="1"/>
</dbReference>
<dbReference type="Gene3D" id="3.40.50.2300">
    <property type="match status" value="1"/>
</dbReference>
<organism evidence="4 5">
    <name type="scientific">Dongia sedimenti</name>
    <dbReference type="NCBI Taxonomy" id="3064282"/>
    <lineage>
        <taxon>Bacteria</taxon>
        <taxon>Pseudomonadati</taxon>
        <taxon>Pseudomonadota</taxon>
        <taxon>Alphaproteobacteria</taxon>
        <taxon>Rhodospirillales</taxon>
        <taxon>Dongiaceae</taxon>
        <taxon>Dongia</taxon>
    </lineage>
</organism>
<dbReference type="PROSITE" id="PS50110">
    <property type="entry name" value="RESPONSE_REGULATORY"/>
    <property type="match status" value="1"/>
</dbReference>
<dbReference type="PANTHER" id="PTHR44591:SF3">
    <property type="entry name" value="RESPONSE REGULATORY DOMAIN-CONTAINING PROTEIN"/>
    <property type="match status" value="1"/>
</dbReference>
<gene>
    <name evidence="4" type="ORF">Q8A70_08755</name>
</gene>
<feature type="domain" description="Response regulatory" evidence="3">
    <location>
        <begin position="18"/>
        <end position="134"/>
    </location>
</feature>
<dbReference type="EMBL" id="JAUYVI010000003">
    <property type="protein sequence ID" value="MDQ7247755.1"/>
    <property type="molecule type" value="Genomic_DNA"/>
</dbReference>
<feature type="modified residue" description="4-aspartylphosphate" evidence="2">
    <location>
        <position position="67"/>
    </location>
</feature>
<evidence type="ECO:0000256" key="1">
    <source>
        <dbReference type="ARBA" id="ARBA00022553"/>
    </source>
</evidence>
<keyword evidence="5" id="KW-1185">Reference proteome</keyword>
<sequence>MDADLPSATDAGQDRRPLVLIIDDDPAMRDSLAAVIEAFGFRTHTAVNGLEGLEAVATVAPAAIITDIHMPDMDGLELLTALRNASTGIPVIAISGGVAKGFDFLSAARKMGAVAAFQKPLPVFEMIDTISRLMTRGVAA</sequence>
<dbReference type="RefSeq" id="WP_379955191.1">
    <property type="nucleotide sequence ID" value="NZ_JAUYVI010000003.1"/>
</dbReference>
<evidence type="ECO:0000313" key="4">
    <source>
        <dbReference type="EMBL" id="MDQ7247755.1"/>
    </source>
</evidence>
<evidence type="ECO:0000259" key="3">
    <source>
        <dbReference type="PROSITE" id="PS50110"/>
    </source>
</evidence>
<dbReference type="InterPro" id="IPR050595">
    <property type="entry name" value="Bact_response_regulator"/>
</dbReference>
<dbReference type="InterPro" id="IPR011006">
    <property type="entry name" value="CheY-like_superfamily"/>
</dbReference>
<dbReference type="SUPFAM" id="SSF52172">
    <property type="entry name" value="CheY-like"/>
    <property type="match status" value="1"/>
</dbReference>
<evidence type="ECO:0000313" key="5">
    <source>
        <dbReference type="Proteomes" id="UP001230156"/>
    </source>
</evidence>
<dbReference type="SMART" id="SM00448">
    <property type="entry name" value="REC"/>
    <property type="match status" value="1"/>
</dbReference>
<dbReference type="PANTHER" id="PTHR44591">
    <property type="entry name" value="STRESS RESPONSE REGULATOR PROTEIN 1"/>
    <property type="match status" value="1"/>
</dbReference>
<dbReference type="CDD" id="cd00156">
    <property type="entry name" value="REC"/>
    <property type="match status" value="1"/>
</dbReference>
<comment type="caution">
    <text evidence="4">The sequence shown here is derived from an EMBL/GenBank/DDBJ whole genome shotgun (WGS) entry which is preliminary data.</text>
</comment>
<name>A0ABU0YKV4_9PROT</name>
<protein>
    <submittedName>
        <fullName evidence="4">Response regulator</fullName>
    </submittedName>
</protein>
<dbReference type="Proteomes" id="UP001230156">
    <property type="component" value="Unassembled WGS sequence"/>
</dbReference>
<dbReference type="InterPro" id="IPR001789">
    <property type="entry name" value="Sig_transdc_resp-reg_receiver"/>
</dbReference>
<evidence type="ECO:0000256" key="2">
    <source>
        <dbReference type="PROSITE-ProRule" id="PRU00169"/>
    </source>
</evidence>